<evidence type="ECO:0000259" key="7">
    <source>
        <dbReference type="Pfam" id="PF00171"/>
    </source>
</evidence>
<dbReference type="GO" id="GO:0004029">
    <property type="term" value="F:aldehyde dehydrogenase (NAD+) activity"/>
    <property type="evidence" value="ECO:0007669"/>
    <property type="project" value="UniProtKB-EC"/>
</dbReference>
<comment type="caution">
    <text evidence="8">The sequence shown here is derived from an EMBL/GenBank/DDBJ whole genome shotgun (WGS) entry which is preliminary data.</text>
</comment>
<evidence type="ECO:0000256" key="5">
    <source>
        <dbReference type="PROSITE-ProRule" id="PRU10007"/>
    </source>
</evidence>
<dbReference type="OrthoDB" id="310895at2759"/>
<proteinExistence type="inferred from homology"/>
<evidence type="ECO:0000256" key="3">
    <source>
        <dbReference type="ARBA" id="ARBA00024226"/>
    </source>
</evidence>
<dbReference type="Proteomes" id="UP001150904">
    <property type="component" value="Unassembled WGS sequence"/>
</dbReference>
<dbReference type="RefSeq" id="XP_058308166.1">
    <property type="nucleotide sequence ID" value="XM_058451628.1"/>
</dbReference>
<dbReference type="SUPFAM" id="SSF53720">
    <property type="entry name" value="ALDH-like"/>
    <property type="match status" value="1"/>
</dbReference>
<dbReference type="CDD" id="cd07106">
    <property type="entry name" value="ALDH_AldA-AAD23400"/>
    <property type="match status" value="1"/>
</dbReference>
<dbReference type="Gene3D" id="3.40.605.10">
    <property type="entry name" value="Aldehyde Dehydrogenase, Chain A, domain 1"/>
    <property type="match status" value="1"/>
</dbReference>
<dbReference type="InterPro" id="IPR015590">
    <property type="entry name" value="Aldehyde_DH_dom"/>
</dbReference>
<dbReference type="InterPro" id="IPR016163">
    <property type="entry name" value="Ald_DH_C"/>
</dbReference>
<name>A0A9W9SZE9_9EURO</name>
<dbReference type="EMBL" id="JAPQKR010000012">
    <property type="protein sequence ID" value="KAJ5203687.1"/>
    <property type="molecule type" value="Genomic_DNA"/>
</dbReference>
<keyword evidence="2 6" id="KW-0560">Oxidoreductase</keyword>
<evidence type="ECO:0000313" key="9">
    <source>
        <dbReference type="Proteomes" id="UP001150904"/>
    </source>
</evidence>
<dbReference type="InterPro" id="IPR016161">
    <property type="entry name" value="Ald_DH/histidinol_DH"/>
</dbReference>
<dbReference type="FunFam" id="3.40.605.10:FF:000007">
    <property type="entry name" value="NAD/NADP-dependent betaine aldehyde dehydrogenase"/>
    <property type="match status" value="1"/>
</dbReference>
<evidence type="ECO:0000313" key="8">
    <source>
        <dbReference type="EMBL" id="KAJ5203687.1"/>
    </source>
</evidence>
<evidence type="ECO:0000256" key="4">
    <source>
        <dbReference type="ARBA" id="ARBA00049194"/>
    </source>
</evidence>
<dbReference type="AlphaFoldDB" id="A0A9W9SZE9"/>
<feature type="domain" description="Aldehyde dehydrogenase" evidence="7">
    <location>
        <begin position="290"/>
        <end position="484"/>
    </location>
</feature>
<dbReference type="GeneID" id="83178929"/>
<dbReference type="InterPro" id="IPR044086">
    <property type="entry name" value="LUC3-like"/>
</dbReference>
<dbReference type="PANTHER" id="PTHR11699">
    <property type="entry name" value="ALDEHYDE DEHYDROGENASE-RELATED"/>
    <property type="match status" value="1"/>
</dbReference>
<accession>A0A9W9SZE9</accession>
<organism evidence="8 9">
    <name type="scientific">Penicillium cinerascens</name>
    <dbReference type="NCBI Taxonomy" id="70096"/>
    <lineage>
        <taxon>Eukaryota</taxon>
        <taxon>Fungi</taxon>
        <taxon>Dikarya</taxon>
        <taxon>Ascomycota</taxon>
        <taxon>Pezizomycotina</taxon>
        <taxon>Eurotiomycetes</taxon>
        <taxon>Eurotiomycetidae</taxon>
        <taxon>Eurotiales</taxon>
        <taxon>Aspergillaceae</taxon>
        <taxon>Penicillium</taxon>
    </lineage>
</organism>
<dbReference type="EC" id="1.2.1.3" evidence="3"/>
<comment type="similarity">
    <text evidence="1 6">Belongs to the aldehyde dehydrogenase family.</text>
</comment>
<dbReference type="InterPro" id="IPR016162">
    <property type="entry name" value="Ald_DH_N"/>
</dbReference>
<feature type="active site" evidence="5">
    <location>
        <position position="246"/>
    </location>
</feature>
<gene>
    <name evidence="8" type="ORF">N7498_004566</name>
</gene>
<dbReference type="Gene3D" id="3.40.309.10">
    <property type="entry name" value="Aldehyde Dehydrogenase, Chain A, domain 2"/>
    <property type="match status" value="1"/>
</dbReference>
<comment type="catalytic activity">
    <reaction evidence="4">
        <text>an aldehyde + NAD(+) + H2O = a carboxylate + NADH + 2 H(+)</text>
        <dbReference type="Rhea" id="RHEA:16185"/>
        <dbReference type="ChEBI" id="CHEBI:15377"/>
        <dbReference type="ChEBI" id="CHEBI:15378"/>
        <dbReference type="ChEBI" id="CHEBI:17478"/>
        <dbReference type="ChEBI" id="CHEBI:29067"/>
        <dbReference type="ChEBI" id="CHEBI:57540"/>
        <dbReference type="ChEBI" id="CHEBI:57945"/>
        <dbReference type="EC" id="1.2.1.3"/>
    </reaction>
</comment>
<evidence type="ECO:0000256" key="2">
    <source>
        <dbReference type="ARBA" id="ARBA00023002"/>
    </source>
</evidence>
<feature type="domain" description="Aldehyde dehydrogenase" evidence="7">
    <location>
        <begin position="22"/>
        <end position="269"/>
    </location>
</feature>
<protein>
    <recommendedName>
        <fullName evidence="3">aldehyde dehydrogenase (NAD(+))</fullName>
        <ecNumber evidence="3">1.2.1.3</ecNumber>
    </recommendedName>
</protein>
<reference evidence="8" key="1">
    <citation type="submission" date="2022-12" db="EMBL/GenBank/DDBJ databases">
        <authorList>
            <person name="Petersen C."/>
        </authorList>
    </citation>
    <scope>NUCLEOTIDE SEQUENCE</scope>
    <source>
        <strain evidence="8">IBT 15544</strain>
    </source>
</reference>
<dbReference type="InterPro" id="IPR029510">
    <property type="entry name" value="Ald_DH_CS_GLU"/>
</dbReference>
<keyword evidence="9" id="KW-1185">Reference proteome</keyword>
<dbReference type="Pfam" id="PF00171">
    <property type="entry name" value="Aldedh"/>
    <property type="match status" value="2"/>
</dbReference>
<reference evidence="8" key="2">
    <citation type="journal article" date="2023" name="IMA Fungus">
        <title>Comparative genomic study of the Penicillium genus elucidates a diverse pangenome and 15 lateral gene transfer events.</title>
        <authorList>
            <person name="Petersen C."/>
            <person name="Sorensen T."/>
            <person name="Nielsen M.R."/>
            <person name="Sondergaard T.E."/>
            <person name="Sorensen J.L."/>
            <person name="Fitzpatrick D.A."/>
            <person name="Frisvad J.C."/>
            <person name="Nielsen K.L."/>
        </authorList>
    </citation>
    <scope>NUCLEOTIDE SEQUENCE</scope>
    <source>
        <strain evidence="8">IBT 15544</strain>
    </source>
</reference>
<dbReference type="PROSITE" id="PS00687">
    <property type="entry name" value="ALDEHYDE_DEHYDR_GLU"/>
    <property type="match status" value="1"/>
</dbReference>
<evidence type="ECO:0000256" key="1">
    <source>
        <dbReference type="ARBA" id="ARBA00009986"/>
    </source>
</evidence>
<evidence type="ECO:0000256" key="6">
    <source>
        <dbReference type="RuleBase" id="RU003345"/>
    </source>
</evidence>
<sequence length="491" mass="53998">MAELNFDVYKNVVDGQLKGATKEYYGINPFTEEKLWPAPTATKEDLDEAVKAASVAFKTWQHTTVEERRRRVKDFSDALMAQKTAWVPIISKETGQPEELAETEIDAACEWLMGISTIDLPEYTTHEDDEVKVTTKYYPLGVVAAICPWNFPIMLAAGKIASAVSTGNTIIVKPSPYTPYTGLKLVELAQQFFPPGVVQALGGDDNLGPWMTRHPDIAKISFTGSSATGKKIMAAAAPTLKRVTLELGGNDAAIVCPDVDIDTIAPQIADDGNLSMPLKDQNLRLIDSNTAFSHAAQVCVAPKRIYVHASVYDKFMEKFTEECRKLVPGKRFLSPIQNKMQYEKVKSIFDDCQSQTYEFALGTPNLKKETPGYFVPPAIVANPPEHSRVVQDEPFGPIVPVLKWEDEEDVIRRANDTDQGLGATVWCRNSAQAERIALRLEAGSVWVNRGVAPLPTALFGGVKQSGIGGEWGPLGLLNYCSARTFHFAKNV</sequence>